<keyword evidence="2" id="KW-1185">Reference proteome</keyword>
<name>A0ACC7MFA8_9BURK</name>
<reference evidence="1" key="1">
    <citation type="submission" date="2024-11" db="EMBL/GenBank/DDBJ databases">
        <title>Description of Massilia orientalis sp. nov., isolated from rhizosphere soil of Ageratina adenophora.</title>
        <authorList>
            <person name="Wang Y."/>
        </authorList>
    </citation>
    <scope>NUCLEOTIDE SEQUENCE</scope>
    <source>
        <strain evidence="1">YIM B02787</strain>
    </source>
</reference>
<proteinExistence type="predicted"/>
<dbReference type="Proteomes" id="UP001168096">
    <property type="component" value="Unassembled WGS sequence"/>
</dbReference>
<sequence length="121" mass="13788">MQVEGKVEIGERVYALSYTAAQLVAWLLTIGVMWRFIVGDFRHPIYLLGLLIDYLGIERLSGYWMDKPPRWGDGAAVLFQWPAYYVTGLALYTLAFLTISGAFHSVHKLMTSSQKTDRARK</sequence>
<evidence type="ECO:0000313" key="1">
    <source>
        <dbReference type="EMBL" id="MFJ1470173.1"/>
    </source>
</evidence>
<gene>
    <name evidence="1" type="ORF">QPK29_020875</name>
</gene>
<protein>
    <submittedName>
        <fullName evidence="1">Uncharacterized protein</fullName>
    </submittedName>
</protein>
<comment type="caution">
    <text evidence="1">The sequence shown here is derived from an EMBL/GenBank/DDBJ whole genome shotgun (WGS) entry which is preliminary data.</text>
</comment>
<dbReference type="EMBL" id="JASNRB020000013">
    <property type="protein sequence ID" value="MFJ1470173.1"/>
    <property type="molecule type" value="Genomic_DNA"/>
</dbReference>
<accession>A0ACC7MFA8</accession>
<evidence type="ECO:0000313" key="2">
    <source>
        <dbReference type="Proteomes" id="UP001168096"/>
    </source>
</evidence>
<organism evidence="1 2">
    <name type="scientific">Massilia orientalis</name>
    <dbReference type="NCBI Taxonomy" id="3050128"/>
    <lineage>
        <taxon>Bacteria</taxon>
        <taxon>Pseudomonadati</taxon>
        <taxon>Pseudomonadota</taxon>
        <taxon>Betaproteobacteria</taxon>
        <taxon>Burkholderiales</taxon>
        <taxon>Oxalobacteraceae</taxon>
        <taxon>Telluria group</taxon>
        <taxon>Massilia</taxon>
    </lineage>
</organism>